<protein>
    <submittedName>
        <fullName evidence="4">Putative periplasmic serine endoprotease DegP-like</fullName>
        <ecNumber evidence="4">3.4.21.107</ecNumber>
    </submittedName>
</protein>
<dbReference type="GO" id="GO:0006508">
    <property type="term" value="P:proteolysis"/>
    <property type="evidence" value="ECO:0007669"/>
    <property type="project" value="UniProtKB-KW"/>
</dbReference>
<dbReference type="RefSeq" id="WP_145072530.1">
    <property type="nucleotide sequence ID" value="NZ_CP036298.1"/>
</dbReference>
<evidence type="ECO:0000256" key="1">
    <source>
        <dbReference type="ARBA" id="ARBA00001947"/>
    </source>
</evidence>
<proteinExistence type="predicted"/>
<sequence length="442" mass="49100" precursor="true">MRKFLCLLLAFACTPLVVSAQNPTREQKVRADKAKVEAEGFWLYNDLDQAYKIARQTGKPILVSLRCIPCEECVKLDDDLVDTDPVIRPLLEQFVCVRIVGTNGLDLNTFQYDTDQSFAMFMLNADQTIYGRFGTRSHRTDWVGDVSLEGMAVALQGALELHAQQPQSKVQLAAKRGEPLEFSSPEQYPSLQDKFTDQLNYSGDVVKSCIHCHQIGDARRDFYWGQSQPIPEELLFPYPHPKSIGLVLDPKQRATVKSVTEGTPAAAAGLQAGDAIVALNGQPLLSMADVQWVLHNTPATGADLSLQVERDGQNSEIVLKLSEGWRRLDDPSWRVASWGMRRIATGGMRLSSLSDEERQELKIESPMALQATHVGKFGAHAAAQRAGFKVDDVIIEFDGQTDLGREADLFAYVNDHHQPGDVVRVKVMRSGKVQTLELPIQK</sequence>
<evidence type="ECO:0000256" key="2">
    <source>
        <dbReference type="SAM" id="SignalP"/>
    </source>
</evidence>
<dbReference type="SUPFAM" id="SSF50156">
    <property type="entry name" value="PDZ domain-like"/>
    <property type="match status" value="2"/>
</dbReference>
<keyword evidence="2" id="KW-0732">Signal</keyword>
<organism evidence="4 5">
    <name type="scientific">Aureliella helgolandensis</name>
    <dbReference type="NCBI Taxonomy" id="2527968"/>
    <lineage>
        <taxon>Bacteria</taxon>
        <taxon>Pseudomonadati</taxon>
        <taxon>Planctomycetota</taxon>
        <taxon>Planctomycetia</taxon>
        <taxon>Pirellulales</taxon>
        <taxon>Pirellulaceae</taxon>
        <taxon>Aureliella</taxon>
    </lineage>
</organism>
<comment type="cofactor">
    <cofactor evidence="1">
        <name>Zn(2+)</name>
        <dbReference type="ChEBI" id="CHEBI:29105"/>
    </cofactor>
</comment>
<dbReference type="InterPro" id="IPR001478">
    <property type="entry name" value="PDZ"/>
</dbReference>
<dbReference type="GO" id="GO:0016020">
    <property type="term" value="C:membrane"/>
    <property type="evidence" value="ECO:0007669"/>
    <property type="project" value="InterPro"/>
</dbReference>
<dbReference type="PANTHER" id="PTHR42837:SF2">
    <property type="entry name" value="MEMBRANE METALLOPROTEASE ARASP2, CHLOROPLASTIC-RELATED"/>
    <property type="match status" value="1"/>
</dbReference>
<keyword evidence="4" id="KW-0645">Protease</keyword>
<dbReference type="InterPro" id="IPR036249">
    <property type="entry name" value="Thioredoxin-like_sf"/>
</dbReference>
<name>A0A518FZN7_9BACT</name>
<dbReference type="SUPFAM" id="SSF52833">
    <property type="entry name" value="Thioredoxin-like"/>
    <property type="match status" value="1"/>
</dbReference>
<dbReference type="EC" id="3.4.21.107" evidence="4"/>
<reference evidence="4 5" key="1">
    <citation type="submission" date="2019-02" db="EMBL/GenBank/DDBJ databases">
        <title>Deep-cultivation of Planctomycetes and their phenomic and genomic characterization uncovers novel biology.</title>
        <authorList>
            <person name="Wiegand S."/>
            <person name="Jogler M."/>
            <person name="Boedeker C."/>
            <person name="Pinto D."/>
            <person name="Vollmers J."/>
            <person name="Rivas-Marin E."/>
            <person name="Kohn T."/>
            <person name="Peeters S.H."/>
            <person name="Heuer A."/>
            <person name="Rast P."/>
            <person name="Oberbeckmann S."/>
            <person name="Bunk B."/>
            <person name="Jeske O."/>
            <person name="Meyerdierks A."/>
            <person name="Storesund J.E."/>
            <person name="Kallscheuer N."/>
            <person name="Luecker S."/>
            <person name="Lage O.M."/>
            <person name="Pohl T."/>
            <person name="Merkel B.J."/>
            <person name="Hornburger P."/>
            <person name="Mueller R.-W."/>
            <person name="Bruemmer F."/>
            <person name="Labrenz M."/>
            <person name="Spormann A.M."/>
            <person name="Op den Camp H."/>
            <person name="Overmann J."/>
            <person name="Amann R."/>
            <person name="Jetten M.S.M."/>
            <person name="Mascher T."/>
            <person name="Medema M.H."/>
            <person name="Devos D.P."/>
            <person name="Kaster A.-K."/>
            <person name="Ovreas L."/>
            <person name="Rohde M."/>
            <person name="Galperin M.Y."/>
            <person name="Jogler C."/>
        </authorList>
    </citation>
    <scope>NUCLEOTIDE SEQUENCE [LARGE SCALE GENOMIC DNA]</scope>
    <source>
        <strain evidence="4 5">Q31a</strain>
    </source>
</reference>
<evidence type="ECO:0000313" key="4">
    <source>
        <dbReference type="EMBL" id="QDV21825.1"/>
    </source>
</evidence>
<dbReference type="SMART" id="SM00228">
    <property type="entry name" value="PDZ"/>
    <property type="match status" value="2"/>
</dbReference>
<dbReference type="GO" id="GO:0004222">
    <property type="term" value="F:metalloendopeptidase activity"/>
    <property type="evidence" value="ECO:0007669"/>
    <property type="project" value="InterPro"/>
</dbReference>
<keyword evidence="5" id="KW-1185">Reference proteome</keyword>
<dbReference type="Gene3D" id="2.30.42.10">
    <property type="match status" value="2"/>
</dbReference>
<dbReference type="InterPro" id="IPR004387">
    <property type="entry name" value="Pept_M50_Zn"/>
</dbReference>
<dbReference type="OrthoDB" id="259755at2"/>
<gene>
    <name evidence="4" type="primary">mucD_2</name>
    <name evidence="4" type="ORF">Q31a_01040</name>
</gene>
<dbReference type="Pfam" id="PF13899">
    <property type="entry name" value="Thioredoxin_7"/>
    <property type="match status" value="1"/>
</dbReference>
<dbReference type="Gene3D" id="3.40.30.10">
    <property type="entry name" value="Glutaredoxin"/>
    <property type="match status" value="1"/>
</dbReference>
<feature type="domain" description="PDZ" evidence="3">
    <location>
        <begin position="233"/>
        <end position="312"/>
    </location>
</feature>
<dbReference type="AlphaFoldDB" id="A0A518FZN7"/>
<evidence type="ECO:0000313" key="5">
    <source>
        <dbReference type="Proteomes" id="UP000318017"/>
    </source>
</evidence>
<dbReference type="InterPro" id="IPR036034">
    <property type="entry name" value="PDZ_sf"/>
</dbReference>
<dbReference type="EMBL" id="CP036298">
    <property type="protein sequence ID" value="QDV21825.1"/>
    <property type="molecule type" value="Genomic_DNA"/>
</dbReference>
<feature type="chain" id="PRO_5022173073" evidence="2">
    <location>
        <begin position="21"/>
        <end position="442"/>
    </location>
</feature>
<keyword evidence="4" id="KW-0378">Hydrolase</keyword>
<dbReference type="KEGG" id="ahel:Q31a_01040"/>
<dbReference type="PANTHER" id="PTHR42837">
    <property type="entry name" value="REGULATOR OF SIGMA-E PROTEASE RSEP"/>
    <property type="match status" value="1"/>
</dbReference>
<dbReference type="Proteomes" id="UP000318017">
    <property type="component" value="Chromosome"/>
</dbReference>
<dbReference type="PROSITE" id="PS50106">
    <property type="entry name" value="PDZ"/>
    <property type="match status" value="1"/>
</dbReference>
<dbReference type="Pfam" id="PF13180">
    <property type="entry name" value="PDZ_2"/>
    <property type="match status" value="2"/>
</dbReference>
<accession>A0A518FZN7</accession>
<evidence type="ECO:0000259" key="3">
    <source>
        <dbReference type="PROSITE" id="PS50106"/>
    </source>
</evidence>
<feature type="signal peptide" evidence="2">
    <location>
        <begin position="1"/>
        <end position="20"/>
    </location>
</feature>
<dbReference type="NCBIfam" id="NF041199">
    <property type="entry name" value="trx7_PDZ_seleno"/>
    <property type="match status" value="1"/>
</dbReference>